<dbReference type="InterPro" id="IPR011009">
    <property type="entry name" value="Kinase-like_dom_sf"/>
</dbReference>
<evidence type="ECO:0000313" key="2">
    <source>
        <dbReference type="EMBL" id="PMP68644.1"/>
    </source>
</evidence>
<dbReference type="SUPFAM" id="SSF56112">
    <property type="entry name" value="Protein kinase-like (PK-like)"/>
    <property type="match status" value="1"/>
</dbReference>
<dbReference type="Pfam" id="PF06293">
    <property type="entry name" value="Kdo"/>
    <property type="match status" value="1"/>
</dbReference>
<reference evidence="2 3" key="1">
    <citation type="submission" date="2018-01" db="EMBL/GenBank/DDBJ databases">
        <title>Metagenomic assembled genomes from two thermal pools in the Uzon Caldera, Kamchatka, Russia.</title>
        <authorList>
            <person name="Wilkins L."/>
            <person name="Ettinger C."/>
        </authorList>
    </citation>
    <scope>NUCLEOTIDE SEQUENCE [LARGE SCALE GENOMIC DNA]</scope>
    <source>
        <strain evidence="2">ZAV-08</strain>
    </source>
</reference>
<dbReference type="EMBL" id="PNIK01000019">
    <property type="protein sequence ID" value="PMP68644.1"/>
    <property type="molecule type" value="Genomic_DNA"/>
</dbReference>
<keyword evidence="1" id="KW-0175">Coiled coil</keyword>
<feature type="coiled-coil region" evidence="1">
    <location>
        <begin position="55"/>
        <end position="82"/>
    </location>
</feature>
<evidence type="ECO:0008006" key="4">
    <source>
        <dbReference type="Google" id="ProtNLM"/>
    </source>
</evidence>
<name>A0A2N7PQ04_9BACT</name>
<proteinExistence type="predicted"/>
<protein>
    <recommendedName>
        <fullName evidence="4">Lipopolysaccharide kinase</fullName>
    </recommendedName>
</protein>
<dbReference type="Proteomes" id="UP000235460">
    <property type="component" value="Unassembled WGS sequence"/>
</dbReference>
<accession>A0A2N7PQ04</accession>
<dbReference type="Gene3D" id="1.10.510.10">
    <property type="entry name" value="Transferase(Phosphotransferase) domain 1"/>
    <property type="match status" value="1"/>
</dbReference>
<comment type="caution">
    <text evidence="2">The sequence shown here is derived from an EMBL/GenBank/DDBJ whole genome shotgun (WGS) entry which is preliminary data.</text>
</comment>
<evidence type="ECO:0000256" key="1">
    <source>
        <dbReference type="SAM" id="Coils"/>
    </source>
</evidence>
<organism evidence="2 3">
    <name type="scientific">Thermodesulfobacterium geofontis</name>
    <dbReference type="NCBI Taxonomy" id="1295609"/>
    <lineage>
        <taxon>Bacteria</taxon>
        <taxon>Pseudomonadati</taxon>
        <taxon>Thermodesulfobacteriota</taxon>
        <taxon>Thermodesulfobacteria</taxon>
        <taxon>Thermodesulfobacteriales</taxon>
        <taxon>Thermodesulfobacteriaceae</taxon>
        <taxon>Thermodesulfobacterium</taxon>
    </lineage>
</organism>
<dbReference type="AlphaFoldDB" id="A0A2N7PQ04"/>
<sequence length="249" mass="30264">MKTFEFYKLENLIINKIYYQVFQKNNLLNIHSIENLKNPFYIKKKRYRLIRAFKIDNLSLFIKKYEKNLEEAESEWENLQLLWDMGFSTSIPIFFYKDSSIALIGTEEVSGKICLEIIKENSEKTQIVIEKIAEFLGNFHKKNLFHQDCYLNHFYWDDESKTLYILDVSRVIENPLFPLKYQIKDLSQLAFSFEVYLGKEAFFWWKFFWENYVKNYGLKNEKFLKVLVNIKKLLIRRRTIKKFLKGEEL</sequence>
<gene>
    <name evidence="2" type="ORF">C0190_01410</name>
</gene>
<evidence type="ECO:0000313" key="3">
    <source>
        <dbReference type="Proteomes" id="UP000235460"/>
    </source>
</evidence>